<dbReference type="Pfam" id="PF13695">
    <property type="entry name" value="Zn_ribbon_3CxxC"/>
    <property type="match status" value="1"/>
</dbReference>
<dbReference type="PANTHER" id="PTHR14402:SF8">
    <property type="entry name" value="RECEPTOR-TRANSPORTING PROTEIN 4"/>
    <property type="match status" value="1"/>
</dbReference>
<keyword evidence="2" id="KW-0812">Transmembrane</keyword>
<keyword evidence="7" id="KW-0472">Membrane</keyword>
<dbReference type="SMART" id="SM01328">
    <property type="entry name" value="zf-3CxxC"/>
    <property type="match status" value="1"/>
</dbReference>
<comment type="subcellular location">
    <subcellularLocation>
        <location evidence="1">Membrane</location>
        <topology evidence="1">Single-pass membrane protein</topology>
    </subcellularLocation>
</comment>
<dbReference type="InterPro" id="IPR027377">
    <property type="entry name" value="ZAR1/RTP1-5-like_Znf-3CxxC"/>
</dbReference>
<sequence length="346" mass="39251">MYGAEPCVYEVFGVEPFMRFKCSGCKRWWNSAEVHVLFFMNLNRAIKQGTVKMRIFRQECKKCSIPKLEKPEISLENIMRITKNLVNRIMQIFYGEKKAKQELKPEVYNNDMEGPHDKEHCEACKFMICKWQIMATKNQTVVGGYSTYKEPAHKPESKVKSRSEGITSSYAFSSTATYPKSKTDFRSTATYSDSKADIRPSVTYTDYRSTSDYPKYEPPRYSAYSPPSKSEEPTFPIVASIIAGIGALALWLELELGLGLGLGIDYISVIKMHFGTNLPAGRFGGRTAHAPAIFEDGGAQGEDGRDPGWIDFSIHSPEHQITGQAEKSGQYRDKRVPLDEEMYLWE</sequence>
<gene>
    <name evidence="9" type="ORF">RIMI_LOCUS799997</name>
</gene>
<keyword evidence="6" id="KW-1133">Transmembrane helix</keyword>
<dbReference type="Proteomes" id="UP001176940">
    <property type="component" value="Unassembled WGS sequence"/>
</dbReference>
<evidence type="ECO:0000256" key="2">
    <source>
        <dbReference type="ARBA" id="ARBA00022692"/>
    </source>
</evidence>
<dbReference type="EMBL" id="CAUEEQ010001003">
    <property type="protein sequence ID" value="CAJ0918464.1"/>
    <property type="molecule type" value="Genomic_DNA"/>
</dbReference>
<keyword evidence="3" id="KW-0479">Metal-binding</keyword>
<proteinExistence type="predicted"/>
<accession>A0ABN9KT25</accession>
<dbReference type="InterPro" id="IPR026096">
    <property type="entry name" value="R-trans_p"/>
</dbReference>
<name>A0ABN9KT25_9NEOB</name>
<evidence type="ECO:0000256" key="7">
    <source>
        <dbReference type="ARBA" id="ARBA00023136"/>
    </source>
</evidence>
<evidence type="ECO:0000313" key="9">
    <source>
        <dbReference type="EMBL" id="CAJ0918464.1"/>
    </source>
</evidence>
<evidence type="ECO:0000256" key="5">
    <source>
        <dbReference type="ARBA" id="ARBA00022833"/>
    </source>
</evidence>
<reference evidence="9" key="1">
    <citation type="submission" date="2023-07" db="EMBL/GenBank/DDBJ databases">
        <authorList>
            <person name="Stuckert A."/>
        </authorList>
    </citation>
    <scope>NUCLEOTIDE SEQUENCE</scope>
</reference>
<feature type="domain" description="3CxxC-type" evidence="8">
    <location>
        <begin position="15"/>
        <end position="127"/>
    </location>
</feature>
<evidence type="ECO:0000256" key="6">
    <source>
        <dbReference type="ARBA" id="ARBA00022989"/>
    </source>
</evidence>
<evidence type="ECO:0000256" key="3">
    <source>
        <dbReference type="ARBA" id="ARBA00022723"/>
    </source>
</evidence>
<keyword evidence="4" id="KW-0863">Zinc-finger</keyword>
<protein>
    <recommendedName>
        <fullName evidence="8">3CxxC-type domain-containing protein</fullName>
    </recommendedName>
</protein>
<keyword evidence="5" id="KW-0862">Zinc</keyword>
<evidence type="ECO:0000256" key="4">
    <source>
        <dbReference type="ARBA" id="ARBA00022771"/>
    </source>
</evidence>
<dbReference type="PANTHER" id="PTHR14402">
    <property type="entry name" value="RECEPTOR TRANSPORTING PROTEIN"/>
    <property type="match status" value="1"/>
</dbReference>
<evidence type="ECO:0000259" key="8">
    <source>
        <dbReference type="SMART" id="SM01328"/>
    </source>
</evidence>
<evidence type="ECO:0000256" key="1">
    <source>
        <dbReference type="ARBA" id="ARBA00004167"/>
    </source>
</evidence>
<comment type="caution">
    <text evidence="9">The sequence shown here is derived from an EMBL/GenBank/DDBJ whole genome shotgun (WGS) entry which is preliminary data.</text>
</comment>
<evidence type="ECO:0000313" key="10">
    <source>
        <dbReference type="Proteomes" id="UP001176940"/>
    </source>
</evidence>
<organism evidence="9 10">
    <name type="scientific">Ranitomeya imitator</name>
    <name type="common">mimic poison frog</name>
    <dbReference type="NCBI Taxonomy" id="111125"/>
    <lineage>
        <taxon>Eukaryota</taxon>
        <taxon>Metazoa</taxon>
        <taxon>Chordata</taxon>
        <taxon>Craniata</taxon>
        <taxon>Vertebrata</taxon>
        <taxon>Euteleostomi</taxon>
        <taxon>Amphibia</taxon>
        <taxon>Batrachia</taxon>
        <taxon>Anura</taxon>
        <taxon>Neobatrachia</taxon>
        <taxon>Hyloidea</taxon>
        <taxon>Dendrobatidae</taxon>
        <taxon>Dendrobatinae</taxon>
        <taxon>Ranitomeya</taxon>
    </lineage>
</organism>
<keyword evidence="10" id="KW-1185">Reference proteome</keyword>